<dbReference type="EMBL" id="CAJPVJ010000769">
    <property type="protein sequence ID" value="CAG2163342.1"/>
    <property type="molecule type" value="Genomic_DNA"/>
</dbReference>
<dbReference type="EMBL" id="OC915594">
    <property type="protein sequence ID" value="CAD7641110.1"/>
    <property type="molecule type" value="Genomic_DNA"/>
</dbReference>
<dbReference type="InterPro" id="IPR042768">
    <property type="entry name" value="MNX1/Ceh-12"/>
</dbReference>
<sequence>MLSPSSHPNSTSASESETLSPTNMTTSKSSASNFCIDALLAREDHILKSPQSTASLSSSSRASPPMSPDDVHSSSSPMSSPALINGTTHSGSRGTPADNDHMRAMEMRTPPMSPLWSPRSSNLQMCSSLASGVHSHHNNAAAAAMSSLFSSANPSGHPLYAAMYNQTHGSHAMVNGPNGSSAGIPLIHSSAFHSPFHDMKGHTGSGGGLPIDWLARAGLLYHRSSVGHLIGPAQAAVIGKTRRPRTAFTSQQLLELENQFRMNKYLSRPKRFEVATNLMLTETQVTNHSFKLSLSFSFYFF</sequence>
<dbReference type="AlphaFoldDB" id="A0A7R9LIM2"/>
<dbReference type="Pfam" id="PF00046">
    <property type="entry name" value="Homeodomain"/>
    <property type="match status" value="1"/>
</dbReference>
<feature type="domain" description="Homeobox" evidence="5">
    <location>
        <begin position="239"/>
        <end position="285"/>
    </location>
</feature>
<keyword evidence="2 3" id="KW-0539">Nucleus</keyword>
<feature type="compositionally biased region" description="Polar residues" evidence="4">
    <location>
        <begin position="18"/>
        <end position="30"/>
    </location>
</feature>
<reference evidence="6" key="1">
    <citation type="submission" date="2020-11" db="EMBL/GenBank/DDBJ databases">
        <authorList>
            <person name="Tran Van P."/>
        </authorList>
    </citation>
    <scope>NUCLEOTIDE SEQUENCE</scope>
</reference>
<evidence type="ECO:0000256" key="4">
    <source>
        <dbReference type="SAM" id="MobiDB-lite"/>
    </source>
</evidence>
<name>A0A7R9LIM2_9ACAR</name>
<dbReference type="PANTHER" id="PTHR24335:SF4">
    <property type="entry name" value="EXTRA-EXTRA"/>
    <property type="match status" value="1"/>
</dbReference>
<accession>A0A7R9LIM2</accession>
<dbReference type="SUPFAM" id="SSF46689">
    <property type="entry name" value="Homeodomain-like"/>
    <property type="match status" value="1"/>
</dbReference>
<evidence type="ECO:0000256" key="1">
    <source>
        <dbReference type="ARBA" id="ARBA00004123"/>
    </source>
</evidence>
<evidence type="ECO:0000259" key="5">
    <source>
        <dbReference type="PROSITE" id="PS50071"/>
    </source>
</evidence>
<dbReference type="GO" id="GO:0007417">
    <property type="term" value="P:central nervous system development"/>
    <property type="evidence" value="ECO:0007669"/>
    <property type="project" value="TreeGrafter"/>
</dbReference>
<keyword evidence="7" id="KW-1185">Reference proteome</keyword>
<evidence type="ECO:0000313" key="7">
    <source>
        <dbReference type="Proteomes" id="UP000728032"/>
    </source>
</evidence>
<protein>
    <recommendedName>
        <fullName evidence="5">Homeobox domain-containing protein</fullName>
    </recommendedName>
</protein>
<dbReference type="InterPro" id="IPR001356">
    <property type="entry name" value="HD"/>
</dbReference>
<feature type="DNA-binding region" description="Homeobox" evidence="2">
    <location>
        <begin position="241"/>
        <end position="286"/>
    </location>
</feature>
<dbReference type="PROSITE" id="PS50071">
    <property type="entry name" value="HOMEOBOX_2"/>
    <property type="match status" value="1"/>
</dbReference>
<evidence type="ECO:0000313" key="6">
    <source>
        <dbReference type="EMBL" id="CAD7641110.1"/>
    </source>
</evidence>
<keyword evidence="2 3" id="KW-0371">Homeobox</keyword>
<keyword evidence="2 3" id="KW-0238">DNA-binding</keyword>
<feature type="compositionally biased region" description="Low complexity" evidence="4">
    <location>
        <begin position="49"/>
        <end position="64"/>
    </location>
</feature>
<organism evidence="6">
    <name type="scientific">Oppiella nova</name>
    <dbReference type="NCBI Taxonomy" id="334625"/>
    <lineage>
        <taxon>Eukaryota</taxon>
        <taxon>Metazoa</taxon>
        <taxon>Ecdysozoa</taxon>
        <taxon>Arthropoda</taxon>
        <taxon>Chelicerata</taxon>
        <taxon>Arachnida</taxon>
        <taxon>Acari</taxon>
        <taxon>Acariformes</taxon>
        <taxon>Sarcoptiformes</taxon>
        <taxon>Oribatida</taxon>
        <taxon>Brachypylina</taxon>
        <taxon>Oppioidea</taxon>
        <taxon>Oppiidae</taxon>
        <taxon>Oppiella</taxon>
    </lineage>
</organism>
<dbReference type="GO" id="GO:0005634">
    <property type="term" value="C:nucleus"/>
    <property type="evidence" value="ECO:0007669"/>
    <property type="project" value="UniProtKB-SubCell"/>
</dbReference>
<dbReference type="GO" id="GO:0048812">
    <property type="term" value="P:neuron projection morphogenesis"/>
    <property type="evidence" value="ECO:0007669"/>
    <property type="project" value="TreeGrafter"/>
</dbReference>
<proteinExistence type="predicted"/>
<dbReference type="GO" id="GO:1990837">
    <property type="term" value="F:sequence-specific double-stranded DNA binding"/>
    <property type="evidence" value="ECO:0007669"/>
    <property type="project" value="TreeGrafter"/>
</dbReference>
<dbReference type="Gene3D" id="1.10.10.60">
    <property type="entry name" value="Homeodomain-like"/>
    <property type="match status" value="1"/>
</dbReference>
<feature type="region of interest" description="Disordered" evidence="4">
    <location>
        <begin position="47"/>
        <end position="101"/>
    </location>
</feature>
<comment type="subcellular location">
    <subcellularLocation>
        <location evidence="1 2 3">Nucleus</location>
    </subcellularLocation>
</comment>
<gene>
    <name evidence="6" type="ORF">ONB1V03_LOCUS2921</name>
</gene>
<feature type="region of interest" description="Disordered" evidence="4">
    <location>
        <begin position="1"/>
        <end position="30"/>
    </location>
</feature>
<evidence type="ECO:0000256" key="3">
    <source>
        <dbReference type="RuleBase" id="RU000682"/>
    </source>
</evidence>
<dbReference type="PANTHER" id="PTHR24335">
    <property type="entry name" value="MOTOR NEURON AND PANCREAS HOMEOBOX PROTEIN"/>
    <property type="match status" value="1"/>
</dbReference>
<evidence type="ECO:0000256" key="2">
    <source>
        <dbReference type="PROSITE-ProRule" id="PRU00108"/>
    </source>
</evidence>
<dbReference type="Proteomes" id="UP000728032">
    <property type="component" value="Unassembled WGS sequence"/>
</dbReference>
<dbReference type="SMART" id="SM00389">
    <property type="entry name" value="HOX"/>
    <property type="match status" value="1"/>
</dbReference>
<dbReference type="CDD" id="cd00086">
    <property type="entry name" value="homeodomain"/>
    <property type="match status" value="1"/>
</dbReference>
<dbReference type="InterPro" id="IPR009057">
    <property type="entry name" value="Homeodomain-like_sf"/>
</dbReference>
<dbReference type="OrthoDB" id="6159439at2759"/>
<feature type="compositionally biased region" description="Low complexity" evidence="4">
    <location>
        <begin position="1"/>
        <end position="17"/>
    </location>
</feature>